<accession>E4TJV2</accession>
<sequence length="548" mass="62559">MLGDVRKEDFKIVVPEYFNFGFDVVDKWAELDDKIALIWIDTDGKTYKTFRFSDLKRMSNRFANILIDRGYKKGDMLYVMVPRVPEWYAVMLGCFKVGVVPMPAPKILRPKDIYYRLEKSSAKGAVIYYNVLDKMMEVDTSKLLHKMVIGAEANGWENFEKAMNNVPDEIFMDKIEKTKTSDPLIIYFTSGTTDFPKMVLHDGGYAIGHQITARFWQDLKKDDIHWTLSDTGWGKAVWGKLFGQWFIGTTVVMYNAADAFDPKIHLDIIQNFKITTFCAPPTAYRMMILQDLSKYNFDNLRHSVSAGEPLNPSVYERWLEYTGNKIYDGYGQTETVNIIATTKDMEVKPGSMGKPAFGFEVDILDDDGNPLGIGEIGHIALKVKPNRPIGFFKGYYKDEEATKNSIHGDWYFTGDKAHKDKDGYFWFVGRADDVIKTSGYRVGPFEVESALQSHPAVAENAVIGVPDELRGTIIKAFVVLAPGFEPSDTLVSELQEHVKKETAPYKYPRKIEFVKSLPKTVSGKIRRTELREMEEMKLKQMNTDLFTP</sequence>
<dbReference type="InterPro" id="IPR051087">
    <property type="entry name" value="Mitochondrial_ACSM"/>
</dbReference>
<dbReference type="Gene3D" id="3.40.50.12780">
    <property type="entry name" value="N-terminal domain of ligase-like"/>
    <property type="match status" value="1"/>
</dbReference>
<dbReference type="GO" id="GO:0016405">
    <property type="term" value="F:CoA-ligase activity"/>
    <property type="evidence" value="ECO:0007669"/>
    <property type="project" value="UniProtKB-ARBA"/>
</dbReference>
<gene>
    <name evidence="7" type="ordered locus">Calni_0290</name>
</gene>
<dbReference type="GO" id="GO:0006633">
    <property type="term" value="P:fatty acid biosynthetic process"/>
    <property type="evidence" value="ECO:0007669"/>
    <property type="project" value="TreeGrafter"/>
</dbReference>
<evidence type="ECO:0000313" key="7">
    <source>
        <dbReference type="EMBL" id="ADR18203.1"/>
    </source>
</evidence>
<comment type="similarity">
    <text evidence="1">Belongs to the ATP-dependent AMP-binding enzyme family.</text>
</comment>
<keyword evidence="8" id="KW-1185">Reference proteome</keyword>
<dbReference type="Gene3D" id="3.30.300.30">
    <property type="match status" value="1"/>
</dbReference>
<dbReference type="FunFam" id="3.30.300.30:FF:000005">
    <property type="entry name" value="Acyl-coenzyme A synthetase ACSM5, mitochondrial"/>
    <property type="match status" value="1"/>
</dbReference>
<dbReference type="GO" id="GO:0006637">
    <property type="term" value="P:acyl-CoA metabolic process"/>
    <property type="evidence" value="ECO:0007669"/>
    <property type="project" value="TreeGrafter"/>
</dbReference>
<dbReference type="InterPro" id="IPR045851">
    <property type="entry name" value="AMP-bd_C_sf"/>
</dbReference>
<dbReference type="GO" id="GO:0004321">
    <property type="term" value="F:fatty-acyl-CoA synthase activity"/>
    <property type="evidence" value="ECO:0007669"/>
    <property type="project" value="TreeGrafter"/>
</dbReference>
<dbReference type="KEGG" id="cni:Calni_0290"/>
<organism evidence="7 8">
    <name type="scientific">Calditerrivibrio nitroreducens (strain DSM 19672 / NBRC 101217 / Yu37-1)</name>
    <dbReference type="NCBI Taxonomy" id="768670"/>
    <lineage>
        <taxon>Bacteria</taxon>
        <taxon>Pseudomonadati</taxon>
        <taxon>Deferribacterota</taxon>
        <taxon>Deferribacteres</taxon>
        <taxon>Deferribacterales</taxon>
        <taxon>Calditerrivibrionaceae</taxon>
    </lineage>
</organism>
<proteinExistence type="inferred from homology"/>
<dbReference type="PANTHER" id="PTHR43605">
    <property type="entry name" value="ACYL-COENZYME A SYNTHETASE"/>
    <property type="match status" value="1"/>
</dbReference>
<keyword evidence="3" id="KW-0547">Nucleotide-binding</keyword>
<evidence type="ECO:0000256" key="2">
    <source>
        <dbReference type="ARBA" id="ARBA00022598"/>
    </source>
</evidence>
<dbReference type="AlphaFoldDB" id="E4TJV2"/>
<feature type="domain" description="AMP-binding enzyme C-terminal" evidence="6">
    <location>
        <begin position="446"/>
        <end position="524"/>
    </location>
</feature>
<protein>
    <submittedName>
        <fullName evidence="7">AMP-dependent synthetase and ligase</fullName>
    </submittedName>
</protein>
<dbReference type="PANTHER" id="PTHR43605:SF10">
    <property type="entry name" value="ACYL-COA SYNTHETASE MEDIUM CHAIN FAMILY MEMBER 3"/>
    <property type="match status" value="1"/>
</dbReference>
<dbReference type="HOGENOM" id="CLU_000022_59_10_0"/>
<dbReference type="EMBL" id="CP002347">
    <property type="protein sequence ID" value="ADR18203.1"/>
    <property type="molecule type" value="Genomic_DNA"/>
</dbReference>
<dbReference type="RefSeq" id="WP_013450420.1">
    <property type="nucleotide sequence ID" value="NC_014758.1"/>
</dbReference>
<dbReference type="Pfam" id="PF00501">
    <property type="entry name" value="AMP-binding"/>
    <property type="match status" value="1"/>
</dbReference>
<dbReference type="SUPFAM" id="SSF56801">
    <property type="entry name" value="Acetyl-CoA synthetase-like"/>
    <property type="match status" value="1"/>
</dbReference>
<dbReference type="InterPro" id="IPR042099">
    <property type="entry name" value="ANL_N_sf"/>
</dbReference>
<feature type="domain" description="AMP-dependent synthetase/ligase" evidence="5">
    <location>
        <begin position="30"/>
        <end position="396"/>
    </location>
</feature>
<evidence type="ECO:0000313" key="8">
    <source>
        <dbReference type="Proteomes" id="UP000007039"/>
    </source>
</evidence>
<evidence type="ECO:0000259" key="5">
    <source>
        <dbReference type="Pfam" id="PF00501"/>
    </source>
</evidence>
<evidence type="ECO:0000259" key="6">
    <source>
        <dbReference type="Pfam" id="PF13193"/>
    </source>
</evidence>
<reference evidence="7 8" key="2">
    <citation type="journal article" date="2011" name="Stand. Genomic Sci.">
        <title>Complete genome sequence of Calditerrivibrio nitroreducens type strain (Yu37-1).</title>
        <authorList>
            <person name="Pitluck S."/>
            <person name="Sikorski J."/>
            <person name="Zeytun A."/>
            <person name="Lapidus A."/>
            <person name="Nolan M."/>
            <person name="Lucas S."/>
            <person name="Hammon N."/>
            <person name="Deshpande S."/>
            <person name="Cheng J.F."/>
            <person name="Tapia R."/>
            <person name="Han C."/>
            <person name="Goodwin L."/>
            <person name="Liolios K."/>
            <person name="Pagani I."/>
            <person name="Ivanova N."/>
            <person name="Mavromatis K."/>
            <person name="Pati A."/>
            <person name="Chen A."/>
            <person name="Palaniappan K."/>
            <person name="Hauser L."/>
            <person name="Chang Y.J."/>
            <person name="Jeffries C.D."/>
            <person name="Detter J.C."/>
            <person name="Brambilla E."/>
            <person name="Djao O.D."/>
            <person name="Rohde M."/>
            <person name="Spring S."/>
            <person name="Goker M."/>
            <person name="Woyke T."/>
            <person name="Bristow J."/>
            <person name="Eisen J.A."/>
            <person name="Markowitz V."/>
            <person name="Hugenholtz P."/>
            <person name="Kyrpides N.C."/>
            <person name="Klenk H.P."/>
            <person name="Land M."/>
        </authorList>
    </citation>
    <scope>NUCLEOTIDE SEQUENCE [LARGE SCALE GENOMIC DNA]</scope>
    <source>
        <strain evidence="8">DSM 19672 / NBRC 101217 / Yu37-1</strain>
    </source>
</reference>
<dbReference type="OrthoDB" id="9803968at2"/>
<name>E4TJV2_CALNY</name>
<dbReference type="GO" id="GO:0015645">
    <property type="term" value="F:fatty acid ligase activity"/>
    <property type="evidence" value="ECO:0007669"/>
    <property type="project" value="TreeGrafter"/>
</dbReference>
<keyword evidence="2 7" id="KW-0436">Ligase</keyword>
<evidence type="ECO:0000256" key="1">
    <source>
        <dbReference type="ARBA" id="ARBA00006432"/>
    </source>
</evidence>
<dbReference type="STRING" id="768670.Calni_0290"/>
<dbReference type="eggNOG" id="COG0365">
    <property type="taxonomic scope" value="Bacteria"/>
</dbReference>
<dbReference type="InterPro" id="IPR025110">
    <property type="entry name" value="AMP-bd_C"/>
</dbReference>
<dbReference type="GO" id="GO:0005524">
    <property type="term" value="F:ATP binding"/>
    <property type="evidence" value="ECO:0007669"/>
    <property type="project" value="UniProtKB-KW"/>
</dbReference>
<evidence type="ECO:0000256" key="4">
    <source>
        <dbReference type="ARBA" id="ARBA00022840"/>
    </source>
</evidence>
<dbReference type="Pfam" id="PF13193">
    <property type="entry name" value="AMP-binding_C"/>
    <property type="match status" value="1"/>
</dbReference>
<reference key="1">
    <citation type="submission" date="2010-11" db="EMBL/GenBank/DDBJ databases">
        <title>The complete genome of chromosome of Calditerrivibrio nitroreducens DSM 19672.</title>
        <authorList>
            <consortium name="US DOE Joint Genome Institute (JGI-PGF)"/>
            <person name="Lucas S."/>
            <person name="Copeland A."/>
            <person name="Lapidus A."/>
            <person name="Bruce D."/>
            <person name="Goodwin L."/>
            <person name="Pitluck S."/>
            <person name="Kyrpides N."/>
            <person name="Mavromatis K."/>
            <person name="Ivanova N."/>
            <person name="Mikhailova N."/>
            <person name="Zeytun A."/>
            <person name="Brettin T."/>
            <person name="Detter J.C."/>
            <person name="Tapia R."/>
            <person name="Han C."/>
            <person name="Land M."/>
            <person name="Hauser L."/>
            <person name="Markowitz V."/>
            <person name="Cheng J.-F."/>
            <person name="Hugenholtz P."/>
            <person name="Woyke T."/>
            <person name="Wu D."/>
            <person name="Spring S."/>
            <person name="Schroeder M."/>
            <person name="Brambilla E."/>
            <person name="Klenk H.-P."/>
            <person name="Eisen J.A."/>
        </authorList>
    </citation>
    <scope>NUCLEOTIDE SEQUENCE [LARGE SCALE GENOMIC DNA]</scope>
    <source>
        <strain>DSM 19672</strain>
    </source>
</reference>
<dbReference type="InterPro" id="IPR000873">
    <property type="entry name" value="AMP-dep_synth/lig_dom"/>
</dbReference>
<evidence type="ECO:0000256" key="3">
    <source>
        <dbReference type="ARBA" id="ARBA00022741"/>
    </source>
</evidence>
<keyword evidence="4" id="KW-0067">ATP-binding</keyword>
<dbReference type="Proteomes" id="UP000007039">
    <property type="component" value="Chromosome"/>
</dbReference>